<sequence length="57" mass="6434">TWEYVVTQLRQSAVAADICQSTLSESEIIIYRKKDSGEVVPSSMKYGLTWSGMKSKF</sequence>
<accession>A0ACA9Q3B2</accession>
<name>A0ACA9Q3B2_9GLOM</name>
<evidence type="ECO:0000313" key="2">
    <source>
        <dbReference type="Proteomes" id="UP000789920"/>
    </source>
</evidence>
<comment type="caution">
    <text evidence="1">The sequence shown here is derived from an EMBL/GenBank/DDBJ whole genome shotgun (WGS) entry which is preliminary data.</text>
</comment>
<dbReference type="EMBL" id="CAJVQC010026050">
    <property type="protein sequence ID" value="CAG8731922.1"/>
    <property type="molecule type" value="Genomic_DNA"/>
</dbReference>
<organism evidence="1 2">
    <name type="scientific">Racocetra persica</name>
    <dbReference type="NCBI Taxonomy" id="160502"/>
    <lineage>
        <taxon>Eukaryota</taxon>
        <taxon>Fungi</taxon>
        <taxon>Fungi incertae sedis</taxon>
        <taxon>Mucoromycota</taxon>
        <taxon>Glomeromycotina</taxon>
        <taxon>Glomeromycetes</taxon>
        <taxon>Diversisporales</taxon>
        <taxon>Gigasporaceae</taxon>
        <taxon>Racocetra</taxon>
    </lineage>
</organism>
<feature type="non-terminal residue" evidence="1">
    <location>
        <position position="1"/>
    </location>
</feature>
<evidence type="ECO:0000313" key="1">
    <source>
        <dbReference type="EMBL" id="CAG8731922.1"/>
    </source>
</evidence>
<dbReference type="Proteomes" id="UP000789920">
    <property type="component" value="Unassembled WGS sequence"/>
</dbReference>
<gene>
    <name evidence="1" type="ORF">RPERSI_LOCUS12248</name>
</gene>
<reference evidence="1" key="1">
    <citation type="submission" date="2021-06" db="EMBL/GenBank/DDBJ databases">
        <authorList>
            <person name="Kallberg Y."/>
            <person name="Tangrot J."/>
            <person name="Rosling A."/>
        </authorList>
    </citation>
    <scope>NUCLEOTIDE SEQUENCE</scope>
    <source>
        <strain evidence="1">MA461A</strain>
    </source>
</reference>
<protein>
    <submittedName>
        <fullName evidence="1">18807_t:CDS:1</fullName>
    </submittedName>
</protein>
<keyword evidence="2" id="KW-1185">Reference proteome</keyword>
<proteinExistence type="predicted"/>